<gene>
    <name evidence="1" type="ORF">PoB_006827000</name>
</gene>
<dbReference type="AlphaFoldDB" id="A0AAV4DCI9"/>
<dbReference type="Proteomes" id="UP000735302">
    <property type="component" value="Unassembled WGS sequence"/>
</dbReference>
<comment type="caution">
    <text evidence="1">The sequence shown here is derived from an EMBL/GenBank/DDBJ whole genome shotgun (WGS) entry which is preliminary data.</text>
</comment>
<evidence type="ECO:0000313" key="2">
    <source>
        <dbReference type="Proteomes" id="UP000735302"/>
    </source>
</evidence>
<sequence length="85" mass="9284">MLCANCQVDSDCPTDSTVAFILSSGFTNAEPSLADELTVPVQFSALTFSPRSGSLSRLLLKVLTLMPLMLDLHVQQVLRWLGLMK</sequence>
<reference evidence="1 2" key="1">
    <citation type="journal article" date="2021" name="Elife">
        <title>Chloroplast acquisition without the gene transfer in kleptoplastic sea slugs, Plakobranchus ocellatus.</title>
        <authorList>
            <person name="Maeda T."/>
            <person name="Takahashi S."/>
            <person name="Yoshida T."/>
            <person name="Shimamura S."/>
            <person name="Takaki Y."/>
            <person name="Nagai Y."/>
            <person name="Toyoda A."/>
            <person name="Suzuki Y."/>
            <person name="Arimoto A."/>
            <person name="Ishii H."/>
            <person name="Satoh N."/>
            <person name="Nishiyama T."/>
            <person name="Hasebe M."/>
            <person name="Maruyama T."/>
            <person name="Minagawa J."/>
            <person name="Obokata J."/>
            <person name="Shigenobu S."/>
        </authorList>
    </citation>
    <scope>NUCLEOTIDE SEQUENCE [LARGE SCALE GENOMIC DNA]</scope>
</reference>
<keyword evidence="2" id="KW-1185">Reference proteome</keyword>
<evidence type="ECO:0000313" key="1">
    <source>
        <dbReference type="EMBL" id="GFO41765.1"/>
    </source>
</evidence>
<protein>
    <submittedName>
        <fullName evidence="1">Uncharacterized protein</fullName>
    </submittedName>
</protein>
<organism evidence="1 2">
    <name type="scientific">Plakobranchus ocellatus</name>
    <dbReference type="NCBI Taxonomy" id="259542"/>
    <lineage>
        <taxon>Eukaryota</taxon>
        <taxon>Metazoa</taxon>
        <taxon>Spiralia</taxon>
        <taxon>Lophotrochozoa</taxon>
        <taxon>Mollusca</taxon>
        <taxon>Gastropoda</taxon>
        <taxon>Heterobranchia</taxon>
        <taxon>Euthyneura</taxon>
        <taxon>Panpulmonata</taxon>
        <taxon>Sacoglossa</taxon>
        <taxon>Placobranchoidea</taxon>
        <taxon>Plakobranchidae</taxon>
        <taxon>Plakobranchus</taxon>
    </lineage>
</organism>
<name>A0AAV4DCI9_9GAST</name>
<proteinExistence type="predicted"/>
<dbReference type="EMBL" id="BLXT01007711">
    <property type="protein sequence ID" value="GFO41765.1"/>
    <property type="molecule type" value="Genomic_DNA"/>
</dbReference>
<accession>A0AAV4DCI9</accession>